<reference evidence="4" key="1">
    <citation type="journal article" date="2019" name="Int. J. Syst. Evol. Microbiol.">
        <title>The Global Catalogue of Microorganisms (GCM) 10K type strain sequencing project: providing services to taxonomists for standard genome sequencing and annotation.</title>
        <authorList>
            <consortium name="The Broad Institute Genomics Platform"/>
            <consortium name="The Broad Institute Genome Sequencing Center for Infectious Disease"/>
            <person name="Wu L."/>
            <person name="Ma J."/>
        </authorList>
    </citation>
    <scope>NUCLEOTIDE SEQUENCE [LARGE SCALE GENOMIC DNA]</scope>
    <source>
        <strain evidence="4">JCM 16578</strain>
    </source>
</reference>
<organism evidence="3 4">
    <name type="scientific">Streptomyces lannensis</name>
    <dbReference type="NCBI Taxonomy" id="766498"/>
    <lineage>
        <taxon>Bacteria</taxon>
        <taxon>Bacillati</taxon>
        <taxon>Actinomycetota</taxon>
        <taxon>Actinomycetes</taxon>
        <taxon>Kitasatosporales</taxon>
        <taxon>Streptomycetaceae</taxon>
        <taxon>Streptomyces</taxon>
    </lineage>
</organism>
<feature type="transmembrane region" description="Helical" evidence="1">
    <location>
        <begin position="127"/>
        <end position="149"/>
    </location>
</feature>
<feature type="transmembrane region" description="Helical" evidence="1">
    <location>
        <begin position="73"/>
        <end position="91"/>
    </location>
</feature>
<keyword evidence="1" id="KW-0812">Transmembrane</keyword>
<feature type="transmembrane region" description="Helical" evidence="1">
    <location>
        <begin position="161"/>
        <end position="183"/>
    </location>
</feature>
<feature type="domain" description="VanZ-like" evidence="2">
    <location>
        <begin position="65"/>
        <end position="141"/>
    </location>
</feature>
<accession>A0ABP7KA21</accession>
<keyword evidence="4" id="KW-1185">Reference proteome</keyword>
<proteinExistence type="predicted"/>
<gene>
    <name evidence="3" type="ORF">GCM10022207_39550</name>
</gene>
<feature type="transmembrane region" description="Helical" evidence="1">
    <location>
        <begin position="31"/>
        <end position="52"/>
    </location>
</feature>
<dbReference type="EMBL" id="BAAAZA010000010">
    <property type="protein sequence ID" value="GAA3870463.1"/>
    <property type="molecule type" value="Genomic_DNA"/>
</dbReference>
<name>A0ABP7KA21_9ACTN</name>
<evidence type="ECO:0000313" key="4">
    <source>
        <dbReference type="Proteomes" id="UP001501563"/>
    </source>
</evidence>
<sequence>MYVLLVALVSASVLGVVTLLLRDRTERPWAYGAWAAMTTATLFLTLWLRPVGTGVVRCTISKDLWEPFGTVQGWMNVALFVPIGFFGVRAARRPMPPLLLSVLLACGIETAQACLPVIGRYCDTSDLITNVVGGAVGVGLGVLSLRTAGSPLSPWPTRSRWLPVATGVGFAAVACVMATVVDVRVVDHAEPSREASAEQRTVIGEAVRTALGDDFRVVSVSDNTPCGVDGVNEEVWAELKPSGIASLSWPDRDRFQIDVSVGPEASDATAGYPIPGSAGSVHDEAAAEQAAGRYVAAHYPTADRKRPVVERADGGDGTWTVTYPYHDDRMPSVTSLRATVDSAGRLRGVRLAAAADGGPGDCR</sequence>
<protein>
    <recommendedName>
        <fullName evidence="2">VanZ-like domain-containing protein</fullName>
    </recommendedName>
</protein>
<keyword evidence="1" id="KW-0472">Membrane</keyword>
<keyword evidence="1" id="KW-1133">Transmembrane helix</keyword>
<dbReference type="Proteomes" id="UP001501563">
    <property type="component" value="Unassembled WGS sequence"/>
</dbReference>
<evidence type="ECO:0000313" key="3">
    <source>
        <dbReference type="EMBL" id="GAA3870463.1"/>
    </source>
</evidence>
<dbReference type="InterPro" id="IPR006976">
    <property type="entry name" value="VanZ-like"/>
</dbReference>
<evidence type="ECO:0000256" key="1">
    <source>
        <dbReference type="SAM" id="Phobius"/>
    </source>
</evidence>
<dbReference type="Pfam" id="PF04892">
    <property type="entry name" value="VanZ"/>
    <property type="match status" value="1"/>
</dbReference>
<evidence type="ECO:0000259" key="2">
    <source>
        <dbReference type="Pfam" id="PF04892"/>
    </source>
</evidence>
<comment type="caution">
    <text evidence="3">The sequence shown here is derived from an EMBL/GenBank/DDBJ whole genome shotgun (WGS) entry which is preliminary data.</text>
</comment>